<feature type="chain" id="PRO_5013849586" description="Immunoglobulin domain-containing protein" evidence="1">
    <location>
        <begin position="22"/>
        <end position="181"/>
    </location>
</feature>
<evidence type="ECO:0000256" key="1">
    <source>
        <dbReference type="SAM" id="SignalP"/>
    </source>
</evidence>
<keyword evidence="4" id="KW-1185">Reference proteome</keyword>
<evidence type="ECO:0000313" key="3">
    <source>
        <dbReference type="EMBL" id="PIK61331.1"/>
    </source>
</evidence>
<dbReference type="InterPro" id="IPR036179">
    <property type="entry name" value="Ig-like_dom_sf"/>
</dbReference>
<evidence type="ECO:0000313" key="4">
    <source>
        <dbReference type="Proteomes" id="UP000230750"/>
    </source>
</evidence>
<dbReference type="InterPro" id="IPR013783">
    <property type="entry name" value="Ig-like_fold"/>
</dbReference>
<feature type="signal peptide" evidence="1">
    <location>
        <begin position="1"/>
        <end position="21"/>
    </location>
</feature>
<reference evidence="3 4" key="1">
    <citation type="journal article" date="2017" name="PLoS Biol.">
        <title>The sea cucumber genome provides insights into morphological evolution and visceral regeneration.</title>
        <authorList>
            <person name="Zhang X."/>
            <person name="Sun L."/>
            <person name="Yuan J."/>
            <person name="Sun Y."/>
            <person name="Gao Y."/>
            <person name="Zhang L."/>
            <person name="Li S."/>
            <person name="Dai H."/>
            <person name="Hamel J.F."/>
            <person name="Liu C."/>
            <person name="Yu Y."/>
            <person name="Liu S."/>
            <person name="Lin W."/>
            <person name="Guo K."/>
            <person name="Jin S."/>
            <person name="Xu P."/>
            <person name="Storey K.B."/>
            <person name="Huan P."/>
            <person name="Zhang T."/>
            <person name="Zhou Y."/>
            <person name="Zhang J."/>
            <person name="Lin C."/>
            <person name="Li X."/>
            <person name="Xing L."/>
            <person name="Huo D."/>
            <person name="Sun M."/>
            <person name="Wang L."/>
            <person name="Mercier A."/>
            <person name="Li F."/>
            <person name="Yang H."/>
            <person name="Xiang J."/>
        </authorList>
    </citation>
    <scope>NUCLEOTIDE SEQUENCE [LARGE SCALE GENOMIC DNA]</scope>
    <source>
        <strain evidence="3">Shaxun</strain>
        <tissue evidence="3">Muscle</tissue>
    </source>
</reference>
<keyword evidence="1" id="KW-0732">Signal</keyword>
<comment type="caution">
    <text evidence="3">The sequence shown here is derived from an EMBL/GenBank/DDBJ whole genome shotgun (WGS) entry which is preliminary data.</text>
</comment>
<organism evidence="3 4">
    <name type="scientific">Stichopus japonicus</name>
    <name type="common">Sea cucumber</name>
    <dbReference type="NCBI Taxonomy" id="307972"/>
    <lineage>
        <taxon>Eukaryota</taxon>
        <taxon>Metazoa</taxon>
        <taxon>Echinodermata</taxon>
        <taxon>Eleutherozoa</taxon>
        <taxon>Echinozoa</taxon>
        <taxon>Holothuroidea</taxon>
        <taxon>Aspidochirotacea</taxon>
        <taxon>Aspidochirotida</taxon>
        <taxon>Stichopodidae</taxon>
        <taxon>Apostichopus</taxon>
    </lineage>
</organism>
<dbReference type="Proteomes" id="UP000230750">
    <property type="component" value="Unassembled WGS sequence"/>
</dbReference>
<dbReference type="Gene3D" id="2.60.40.10">
    <property type="entry name" value="Immunoglobulins"/>
    <property type="match status" value="1"/>
</dbReference>
<dbReference type="AlphaFoldDB" id="A0A2G8LM44"/>
<dbReference type="InterPro" id="IPR003599">
    <property type="entry name" value="Ig_sub"/>
</dbReference>
<accession>A0A2G8LM44</accession>
<dbReference type="EMBL" id="MRZV01000035">
    <property type="protein sequence ID" value="PIK61331.1"/>
    <property type="molecule type" value="Genomic_DNA"/>
</dbReference>
<evidence type="ECO:0000259" key="2">
    <source>
        <dbReference type="SMART" id="SM00409"/>
    </source>
</evidence>
<dbReference type="SUPFAM" id="SSF48726">
    <property type="entry name" value="Immunoglobulin"/>
    <property type="match status" value="1"/>
</dbReference>
<feature type="domain" description="Immunoglobulin" evidence="2">
    <location>
        <begin position="34"/>
        <end position="131"/>
    </location>
</feature>
<name>A0A2G8LM44_STIJA</name>
<proteinExistence type="predicted"/>
<gene>
    <name evidence="3" type="ORF">BSL78_01751</name>
</gene>
<protein>
    <recommendedName>
        <fullName evidence="2">Immunoglobulin domain-containing protein</fullName>
    </recommendedName>
</protein>
<sequence>MDRSGFQRSFILGFVLCLAKGQDTCVGYSHKNESDFVYGVLGQNINLSCESQSFCVRSLWAFRTSPVKYLNAGSCSNCGESFSVSDIIHGDIMYSSLHINNINESLAGIYDCSCQYENGTDRVKRFNLQIESGSCQLELTQNEKVEVFHNSFVSQHAEAVRTVNVNTDDNITARCYNSEEE</sequence>
<dbReference type="SMART" id="SM00409">
    <property type="entry name" value="IG"/>
    <property type="match status" value="1"/>
</dbReference>